<reference evidence="2" key="1">
    <citation type="submission" date="2017-12" db="EMBL/GenBank/DDBJ databases">
        <authorList>
            <person name="Song Y."/>
        </authorList>
    </citation>
    <scope>NUCLEOTIDE SEQUENCE</scope>
    <source>
        <tissue evidence="2">Antennae</tissue>
    </source>
</reference>
<organism evidence="2">
    <name type="scientific">Yemma signatus</name>
    <dbReference type="NCBI Taxonomy" id="300820"/>
    <lineage>
        <taxon>Eukaryota</taxon>
        <taxon>Metazoa</taxon>
        <taxon>Ecdysozoa</taxon>
        <taxon>Arthropoda</taxon>
        <taxon>Hexapoda</taxon>
        <taxon>Insecta</taxon>
        <taxon>Pterygota</taxon>
        <taxon>Neoptera</taxon>
        <taxon>Paraneoptera</taxon>
        <taxon>Hemiptera</taxon>
        <taxon>Heteroptera</taxon>
        <taxon>Panheteroptera</taxon>
        <taxon>Pentatomomorpha</taxon>
        <taxon>Lygaeoidea</taxon>
        <taxon>Berytidae</taxon>
        <taxon>Yemma</taxon>
    </lineage>
</organism>
<gene>
    <name evidence="2" type="primary">OBP7</name>
</gene>
<dbReference type="InterPro" id="IPR006170">
    <property type="entry name" value="PBP/GOBP"/>
</dbReference>
<accession>A0A3G2GRR9</accession>
<feature type="chain" id="PRO_5018116906" evidence="1">
    <location>
        <begin position="20"/>
        <end position="169"/>
    </location>
</feature>
<dbReference type="Pfam" id="PF01395">
    <property type="entry name" value="PBP_GOBP"/>
    <property type="match status" value="1"/>
</dbReference>
<name>A0A3G2GRR9_9HEMI</name>
<dbReference type="GO" id="GO:0005549">
    <property type="term" value="F:odorant binding"/>
    <property type="evidence" value="ECO:0007669"/>
    <property type="project" value="InterPro"/>
</dbReference>
<dbReference type="CDD" id="cd23992">
    <property type="entry name" value="PBP_GOBP"/>
    <property type="match status" value="1"/>
</dbReference>
<protein>
    <submittedName>
        <fullName evidence="2">Odorant-binding protein 7</fullName>
    </submittedName>
</protein>
<dbReference type="Gene3D" id="1.10.238.20">
    <property type="entry name" value="Pheromone/general odorant binding protein domain"/>
    <property type="match status" value="1"/>
</dbReference>
<dbReference type="SUPFAM" id="SSF47565">
    <property type="entry name" value="Insect pheromone/odorant-binding proteins"/>
    <property type="match status" value="1"/>
</dbReference>
<keyword evidence="1" id="KW-0732">Signal</keyword>
<evidence type="ECO:0000313" key="2">
    <source>
        <dbReference type="EMBL" id="AYN07348.1"/>
    </source>
</evidence>
<feature type="signal peptide" evidence="1">
    <location>
        <begin position="1"/>
        <end position="19"/>
    </location>
</feature>
<dbReference type="AlphaFoldDB" id="A0A3G2GRR9"/>
<evidence type="ECO:0000256" key="1">
    <source>
        <dbReference type="SAM" id="SignalP"/>
    </source>
</evidence>
<sequence length="169" mass="18377">MRSLVLLSLLVALISLVKSDPTTETVTTHDGSTVSGATVKADEARQKIKENVHALTEACKNTAKLTSDQAKIASNQGIPKTEAEKCFLDCVYQGLNITKDGKFNELAAKGLAQVRFGASQDELSKANHMIDTCAKEIVVKDTNEKCALGRLIRECFVKHGNKINFFPKP</sequence>
<dbReference type="InterPro" id="IPR036728">
    <property type="entry name" value="PBP_GOBP_sf"/>
</dbReference>
<dbReference type="SMART" id="SM00708">
    <property type="entry name" value="PhBP"/>
    <property type="match status" value="1"/>
</dbReference>
<proteinExistence type="evidence at transcript level"/>
<dbReference type="EMBL" id="MG719264">
    <property type="protein sequence ID" value="AYN07348.1"/>
    <property type="molecule type" value="mRNA"/>
</dbReference>